<dbReference type="HOGENOM" id="CLU_1047475_0_0_1"/>
<reference evidence="11" key="2">
    <citation type="submission" date="2012-11" db="EMBL/GenBank/DDBJ databases">
        <authorList>
            <person name="Kuo A."/>
            <person name="Curtis B.A."/>
            <person name="Tanifuji G."/>
            <person name="Burki F."/>
            <person name="Gruber A."/>
            <person name="Irimia M."/>
            <person name="Maruyama S."/>
            <person name="Arias M.C."/>
            <person name="Ball S.G."/>
            <person name="Gile G.H."/>
            <person name="Hirakawa Y."/>
            <person name="Hopkins J.F."/>
            <person name="Rensing S.A."/>
            <person name="Schmutz J."/>
            <person name="Symeonidi A."/>
            <person name="Elias M."/>
            <person name="Eveleigh R.J."/>
            <person name="Herman E.K."/>
            <person name="Klute M.J."/>
            <person name="Nakayama T."/>
            <person name="Obornik M."/>
            <person name="Reyes-Prieto A."/>
            <person name="Armbrust E.V."/>
            <person name="Aves S.J."/>
            <person name="Beiko R.G."/>
            <person name="Coutinho P."/>
            <person name="Dacks J.B."/>
            <person name="Durnford D.G."/>
            <person name="Fast N.M."/>
            <person name="Green B.R."/>
            <person name="Grisdale C."/>
            <person name="Hempe F."/>
            <person name="Henrissat B."/>
            <person name="Hoppner M.P."/>
            <person name="Ishida K.-I."/>
            <person name="Kim E."/>
            <person name="Koreny L."/>
            <person name="Kroth P.G."/>
            <person name="Liu Y."/>
            <person name="Malik S.-B."/>
            <person name="Maier U.G."/>
            <person name="McRose D."/>
            <person name="Mock T."/>
            <person name="Neilson J.A."/>
            <person name="Onodera N.T."/>
            <person name="Poole A.M."/>
            <person name="Pritham E.J."/>
            <person name="Richards T.A."/>
            <person name="Rocap G."/>
            <person name="Roy S.W."/>
            <person name="Sarai C."/>
            <person name="Schaack S."/>
            <person name="Shirato S."/>
            <person name="Slamovits C.H."/>
            <person name="Spencer D.F."/>
            <person name="Suzuki S."/>
            <person name="Worden A.Z."/>
            <person name="Zauner S."/>
            <person name="Barry K."/>
            <person name="Bell C."/>
            <person name="Bharti A.K."/>
            <person name="Crow J.A."/>
            <person name="Grimwood J."/>
            <person name="Kramer R."/>
            <person name="Lindquist E."/>
            <person name="Lucas S."/>
            <person name="Salamov A."/>
            <person name="McFadden G.I."/>
            <person name="Lane C.E."/>
            <person name="Keeling P.J."/>
            <person name="Gray M.W."/>
            <person name="Grigoriev I.V."/>
            <person name="Archibald J.M."/>
        </authorList>
    </citation>
    <scope>NUCLEOTIDE SEQUENCE</scope>
    <source>
        <strain evidence="11">CCMP2712</strain>
    </source>
</reference>
<proteinExistence type="predicted"/>
<evidence type="ECO:0000256" key="2">
    <source>
        <dbReference type="ARBA" id="ARBA00023015"/>
    </source>
</evidence>
<keyword evidence="5" id="KW-0804">Transcription</keyword>
<protein>
    <recommendedName>
        <fullName evidence="8">RWP-RK domain-containing protein</fullName>
    </recommendedName>
</protein>
<feature type="compositionally biased region" description="Polar residues" evidence="7">
    <location>
        <begin position="125"/>
        <end position="144"/>
    </location>
</feature>
<evidence type="ECO:0000256" key="1">
    <source>
        <dbReference type="ARBA" id="ARBA00004049"/>
    </source>
</evidence>
<name>L1JI42_GUITC</name>
<dbReference type="GO" id="GO:0003677">
    <property type="term" value="F:DNA binding"/>
    <property type="evidence" value="ECO:0007669"/>
    <property type="project" value="UniProtKB-KW"/>
</dbReference>
<dbReference type="AlphaFoldDB" id="L1JI42"/>
<reference evidence="9 11" key="1">
    <citation type="journal article" date="2012" name="Nature">
        <title>Algal genomes reveal evolutionary mosaicism and the fate of nucleomorphs.</title>
        <authorList>
            <consortium name="DOE Joint Genome Institute"/>
            <person name="Curtis B.A."/>
            <person name="Tanifuji G."/>
            <person name="Burki F."/>
            <person name="Gruber A."/>
            <person name="Irimia M."/>
            <person name="Maruyama S."/>
            <person name="Arias M.C."/>
            <person name="Ball S.G."/>
            <person name="Gile G.H."/>
            <person name="Hirakawa Y."/>
            <person name="Hopkins J.F."/>
            <person name="Kuo A."/>
            <person name="Rensing S.A."/>
            <person name="Schmutz J."/>
            <person name="Symeonidi A."/>
            <person name="Elias M."/>
            <person name="Eveleigh R.J."/>
            <person name="Herman E.K."/>
            <person name="Klute M.J."/>
            <person name="Nakayama T."/>
            <person name="Obornik M."/>
            <person name="Reyes-Prieto A."/>
            <person name="Armbrust E.V."/>
            <person name="Aves S.J."/>
            <person name="Beiko R.G."/>
            <person name="Coutinho P."/>
            <person name="Dacks J.B."/>
            <person name="Durnford D.G."/>
            <person name="Fast N.M."/>
            <person name="Green B.R."/>
            <person name="Grisdale C.J."/>
            <person name="Hempel F."/>
            <person name="Henrissat B."/>
            <person name="Hoppner M.P."/>
            <person name="Ishida K."/>
            <person name="Kim E."/>
            <person name="Koreny L."/>
            <person name="Kroth P.G."/>
            <person name="Liu Y."/>
            <person name="Malik S.B."/>
            <person name="Maier U.G."/>
            <person name="McRose D."/>
            <person name="Mock T."/>
            <person name="Neilson J.A."/>
            <person name="Onodera N.T."/>
            <person name="Poole A.M."/>
            <person name="Pritham E.J."/>
            <person name="Richards T.A."/>
            <person name="Rocap G."/>
            <person name="Roy S.W."/>
            <person name="Sarai C."/>
            <person name="Schaack S."/>
            <person name="Shirato S."/>
            <person name="Slamovits C.H."/>
            <person name="Spencer D.F."/>
            <person name="Suzuki S."/>
            <person name="Worden A.Z."/>
            <person name="Zauner S."/>
            <person name="Barry K."/>
            <person name="Bell C."/>
            <person name="Bharti A.K."/>
            <person name="Crow J.A."/>
            <person name="Grimwood J."/>
            <person name="Kramer R."/>
            <person name="Lindquist E."/>
            <person name="Lucas S."/>
            <person name="Salamov A."/>
            <person name="McFadden G.I."/>
            <person name="Lane C.E."/>
            <person name="Keeling P.J."/>
            <person name="Gray M.W."/>
            <person name="Grigoriev I.V."/>
            <person name="Archibald J.M."/>
        </authorList>
    </citation>
    <scope>NUCLEOTIDE SEQUENCE</scope>
    <source>
        <strain evidence="9 11">CCMP2712</strain>
    </source>
</reference>
<dbReference type="InterPro" id="IPR003035">
    <property type="entry name" value="RWP-RK_dom"/>
</dbReference>
<keyword evidence="4" id="KW-0238">DNA-binding</keyword>
<dbReference type="KEGG" id="gtt:GUITHDRAFT_106348"/>
<sequence>MMHSDFDLVEEDSFFRDIDTLPSNPDPVPCVQQKETHKIKQEEAPQKLIFKKGKKDVARVFPRRKAGELIRSTDKPVLLTKEMLLPYFGTPLRNAAWNMGLCPTALKSVCRKLGITRWPYKQARRSSPTVPSPSDSIQSSEASANVTPVMHRDVVVPDMGTSGVQLQQPNAASYPPHVVEQDIDIHGDNADEQMIPPCRPCPVRCVQNGSPYHEMELSRAAGTLNASEWDAVVQQQAKLFPSLYGSNLWETEESCACDMSFLTGCM</sequence>
<dbReference type="Pfam" id="PF02042">
    <property type="entry name" value="RWP-RK"/>
    <property type="match status" value="1"/>
</dbReference>
<reference evidence="10" key="3">
    <citation type="submission" date="2015-06" db="UniProtKB">
        <authorList>
            <consortium name="EnsemblProtists"/>
        </authorList>
    </citation>
    <scope>IDENTIFICATION</scope>
</reference>
<evidence type="ECO:0000256" key="5">
    <source>
        <dbReference type="ARBA" id="ARBA00023163"/>
    </source>
</evidence>
<dbReference type="Proteomes" id="UP000011087">
    <property type="component" value="Unassembled WGS sequence"/>
</dbReference>
<evidence type="ECO:0000256" key="6">
    <source>
        <dbReference type="ARBA" id="ARBA00023242"/>
    </source>
</evidence>
<dbReference type="PROSITE" id="PS51519">
    <property type="entry name" value="RWP_RK"/>
    <property type="match status" value="1"/>
</dbReference>
<feature type="region of interest" description="Disordered" evidence="7">
    <location>
        <begin position="123"/>
        <end position="144"/>
    </location>
</feature>
<keyword evidence="11" id="KW-1185">Reference proteome</keyword>
<keyword evidence="2" id="KW-0805">Transcription regulation</keyword>
<evidence type="ECO:0000313" key="9">
    <source>
        <dbReference type="EMBL" id="EKX47794.1"/>
    </source>
</evidence>
<dbReference type="STRING" id="905079.L1JI42"/>
<dbReference type="GeneID" id="17304569"/>
<feature type="domain" description="RWP-RK" evidence="8">
    <location>
        <begin position="62"/>
        <end position="146"/>
    </location>
</feature>
<dbReference type="OrthoDB" id="6270329at2759"/>
<dbReference type="GO" id="GO:0003700">
    <property type="term" value="F:DNA-binding transcription factor activity"/>
    <property type="evidence" value="ECO:0007669"/>
    <property type="project" value="InterPro"/>
</dbReference>
<evidence type="ECO:0000256" key="4">
    <source>
        <dbReference type="ARBA" id="ARBA00023125"/>
    </source>
</evidence>
<evidence type="ECO:0000313" key="10">
    <source>
        <dbReference type="EnsemblProtists" id="EKX47794"/>
    </source>
</evidence>
<dbReference type="EMBL" id="JH992988">
    <property type="protein sequence ID" value="EKX47794.1"/>
    <property type="molecule type" value="Genomic_DNA"/>
</dbReference>
<organism evidence="9">
    <name type="scientific">Guillardia theta (strain CCMP2712)</name>
    <name type="common">Cryptophyte</name>
    <dbReference type="NCBI Taxonomy" id="905079"/>
    <lineage>
        <taxon>Eukaryota</taxon>
        <taxon>Cryptophyceae</taxon>
        <taxon>Pyrenomonadales</taxon>
        <taxon>Geminigeraceae</taxon>
        <taxon>Guillardia</taxon>
    </lineage>
</organism>
<keyword evidence="6" id="KW-0539">Nucleus</keyword>
<dbReference type="RefSeq" id="XP_005834774.1">
    <property type="nucleotide sequence ID" value="XM_005834717.1"/>
</dbReference>
<evidence type="ECO:0000256" key="3">
    <source>
        <dbReference type="ARBA" id="ARBA00023054"/>
    </source>
</evidence>
<gene>
    <name evidence="9" type="ORF">GUITHDRAFT_106348</name>
</gene>
<dbReference type="PANTHER" id="PTHR46373">
    <property type="entry name" value="PROTEIN RKD4"/>
    <property type="match status" value="1"/>
</dbReference>
<dbReference type="EnsemblProtists" id="EKX47794">
    <property type="protein sequence ID" value="EKX47794"/>
    <property type="gene ID" value="GUITHDRAFT_106348"/>
</dbReference>
<evidence type="ECO:0000313" key="11">
    <source>
        <dbReference type="Proteomes" id="UP000011087"/>
    </source>
</evidence>
<evidence type="ECO:0000256" key="7">
    <source>
        <dbReference type="SAM" id="MobiDB-lite"/>
    </source>
</evidence>
<dbReference type="PANTHER" id="PTHR46373:SF2">
    <property type="entry name" value="RWP-RK DOMAIN-CONTAINING PROTEIN"/>
    <property type="match status" value="1"/>
</dbReference>
<comment type="function">
    <text evidence="1">Putative transcription factor.</text>
</comment>
<accession>L1JI42</accession>
<dbReference type="InterPro" id="IPR044607">
    <property type="entry name" value="RKD-like"/>
</dbReference>
<evidence type="ECO:0000259" key="8">
    <source>
        <dbReference type="PROSITE" id="PS51519"/>
    </source>
</evidence>
<keyword evidence="3" id="KW-0175">Coiled coil</keyword>
<dbReference type="PaxDb" id="55529-EKX47794"/>